<dbReference type="PRINTS" id="PR00081">
    <property type="entry name" value="GDHRDH"/>
</dbReference>
<name>A0A542DSG3_AMYCI</name>
<keyword evidence="2" id="KW-0560">Oxidoreductase</keyword>
<accession>A0A542DSG3</accession>
<comment type="similarity">
    <text evidence="1">Belongs to the short-chain dehydrogenases/reductases (SDR) family.</text>
</comment>
<dbReference type="Proteomes" id="UP000320876">
    <property type="component" value="Unassembled WGS sequence"/>
</dbReference>
<dbReference type="RefSeq" id="WP_142001389.1">
    <property type="nucleotide sequence ID" value="NZ_VFML01000001.1"/>
</dbReference>
<evidence type="ECO:0000313" key="4">
    <source>
        <dbReference type="Proteomes" id="UP000320876"/>
    </source>
</evidence>
<evidence type="ECO:0000256" key="2">
    <source>
        <dbReference type="ARBA" id="ARBA00023002"/>
    </source>
</evidence>
<dbReference type="SUPFAM" id="SSF51735">
    <property type="entry name" value="NAD(P)-binding Rossmann-fold domains"/>
    <property type="match status" value="1"/>
</dbReference>
<dbReference type="InterPro" id="IPR036291">
    <property type="entry name" value="NAD(P)-bd_dom_sf"/>
</dbReference>
<dbReference type="OrthoDB" id="9808187at2"/>
<dbReference type="AlphaFoldDB" id="A0A542DSG3"/>
<proteinExistence type="inferred from homology"/>
<dbReference type="GO" id="GO:0016491">
    <property type="term" value="F:oxidoreductase activity"/>
    <property type="evidence" value="ECO:0007669"/>
    <property type="project" value="UniProtKB-KW"/>
</dbReference>
<comment type="caution">
    <text evidence="3">The sequence shown here is derived from an EMBL/GenBank/DDBJ whole genome shotgun (WGS) entry which is preliminary data.</text>
</comment>
<dbReference type="Gene3D" id="3.40.50.720">
    <property type="entry name" value="NAD(P)-binding Rossmann-like Domain"/>
    <property type="match status" value="1"/>
</dbReference>
<evidence type="ECO:0000256" key="1">
    <source>
        <dbReference type="ARBA" id="ARBA00006484"/>
    </source>
</evidence>
<dbReference type="InterPro" id="IPR051687">
    <property type="entry name" value="Peroxisomal_Beta-Oxidation"/>
</dbReference>
<reference evidence="3 4" key="1">
    <citation type="submission" date="2019-06" db="EMBL/GenBank/DDBJ databases">
        <title>Sequencing the genomes of 1000 actinobacteria strains.</title>
        <authorList>
            <person name="Klenk H.-P."/>
        </authorList>
    </citation>
    <scope>NUCLEOTIDE SEQUENCE [LARGE SCALE GENOMIC DNA]</scope>
    <source>
        <strain evidence="3 4">DSM 45679</strain>
    </source>
</reference>
<gene>
    <name evidence="3" type="ORF">FB471_5771</name>
</gene>
<dbReference type="PANTHER" id="PTHR45024:SF2">
    <property type="entry name" value="SCP2 DOMAIN-CONTAINING PROTEIN"/>
    <property type="match status" value="1"/>
</dbReference>
<sequence length="303" mass="31625">MSQICEGRVAIVTGGGRGLGRAHAHALASEGAAVVVNDIGAALDGSKAQDSPAGGIAQEVADEIRQAGGQAIANTDDVTSWAGAERLVQSAVAAFGRLDALVCNAGNLLDRDLVDMSQQDWELVISVHLNGHAAPLHHAARHWRAVAEETGEPSGGRAVLTTSTAGIWGAAGRTNYNSAKAGIVLLGRSAALELARYGVCVNVIAPYARTRMTISLAPDLAQVPPPDRFDPWDPGNVSPLVVWLCSAEAAPVTGEVFEIHAQHIGIIEPSRHGPRTEIEGRGKPTELGQLVERLLAERSEAAH</sequence>
<dbReference type="PANTHER" id="PTHR45024">
    <property type="entry name" value="DEHYDROGENASES, SHORT CHAIN"/>
    <property type="match status" value="1"/>
</dbReference>
<organism evidence="3 4">
    <name type="scientific">Amycolatopsis cihanbeyliensis</name>
    <dbReference type="NCBI Taxonomy" id="1128664"/>
    <lineage>
        <taxon>Bacteria</taxon>
        <taxon>Bacillati</taxon>
        <taxon>Actinomycetota</taxon>
        <taxon>Actinomycetes</taxon>
        <taxon>Pseudonocardiales</taxon>
        <taxon>Pseudonocardiaceae</taxon>
        <taxon>Amycolatopsis</taxon>
    </lineage>
</organism>
<keyword evidence="4" id="KW-1185">Reference proteome</keyword>
<dbReference type="EMBL" id="VFML01000001">
    <property type="protein sequence ID" value="TQJ05926.1"/>
    <property type="molecule type" value="Genomic_DNA"/>
</dbReference>
<dbReference type="InterPro" id="IPR002347">
    <property type="entry name" value="SDR_fam"/>
</dbReference>
<protein>
    <submittedName>
        <fullName evidence="3">NAD(P)-dependent dehydrogenase (Short-subunit alcohol dehydrogenase family)</fullName>
    </submittedName>
</protein>
<dbReference type="PROSITE" id="PS00061">
    <property type="entry name" value="ADH_SHORT"/>
    <property type="match status" value="1"/>
</dbReference>
<dbReference type="InterPro" id="IPR020904">
    <property type="entry name" value="Sc_DH/Rdtase_CS"/>
</dbReference>
<dbReference type="Pfam" id="PF00106">
    <property type="entry name" value="adh_short"/>
    <property type="match status" value="1"/>
</dbReference>
<evidence type="ECO:0000313" key="3">
    <source>
        <dbReference type="EMBL" id="TQJ05926.1"/>
    </source>
</evidence>